<sequence length="118" mass="13038">WNDELMASERLSNVGQTATGTFGLGTARIRATNTLAIKMVQGPLGYNVCSFDCPTVLGFSEEPDQPPSGEKWWDALFEWLDKNKYWIALGAVGIVGVGALLIYRPPCSNDHTRSLYRN</sequence>
<dbReference type="EMBL" id="BARU01029750">
    <property type="protein sequence ID" value="GAH70508.1"/>
    <property type="molecule type" value="Genomic_DNA"/>
</dbReference>
<name>X1JL74_9ZZZZ</name>
<accession>X1JL74</accession>
<proteinExistence type="predicted"/>
<protein>
    <submittedName>
        <fullName evidence="2">Uncharacterized protein</fullName>
    </submittedName>
</protein>
<gene>
    <name evidence="2" type="ORF">S03H2_47279</name>
</gene>
<keyword evidence="1" id="KW-0472">Membrane</keyword>
<evidence type="ECO:0000313" key="2">
    <source>
        <dbReference type="EMBL" id="GAH70508.1"/>
    </source>
</evidence>
<organism evidence="2">
    <name type="scientific">marine sediment metagenome</name>
    <dbReference type="NCBI Taxonomy" id="412755"/>
    <lineage>
        <taxon>unclassified sequences</taxon>
        <taxon>metagenomes</taxon>
        <taxon>ecological metagenomes</taxon>
    </lineage>
</organism>
<dbReference type="AlphaFoldDB" id="X1JL74"/>
<keyword evidence="1" id="KW-0812">Transmembrane</keyword>
<comment type="caution">
    <text evidence="2">The sequence shown here is derived from an EMBL/GenBank/DDBJ whole genome shotgun (WGS) entry which is preliminary data.</text>
</comment>
<feature type="transmembrane region" description="Helical" evidence="1">
    <location>
        <begin position="85"/>
        <end position="103"/>
    </location>
</feature>
<evidence type="ECO:0000256" key="1">
    <source>
        <dbReference type="SAM" id="Phobius"/>
    </source>
</evidence>
<reference evidence="2" key="1">
    <citation type="journal article" date="2014" name="Front. Microbiol.">
        <title>High frequency of phylogenetically diverse reductive dehalogenase-homologous genes in deep subseafloor sedimentary metagenomes.</title>
        <authorList>
            <person name="Kawai M."/>
            <person name="Futagami T."/>
            <person name="Toyoda A."/>
            <person name="Takaki Y."/>
            <person name="Nishi S."/>
            <person name="Hori S."/>
            <person name="Arai W."/>
            <person name="Tsubouchi T."/>
            <person name="Morono Y."/>
            <person name="Uchiyama I."/>
            <person name="Ito T."/>
            <person name="Fujiyama A."/>
            <person name="Inagaki F."/>
            <person name="Takami H."/>
        </authorList>
    </citation>
    <scope>NUCLEOTIDE SEQUENCE</scope>
    <source>
        <strain evidence="2">Expedition CK06-06</strain>
    </source>
</reference>
<keyword evidence="1" id="KW-1133">Transmembrane helix</keyword>
<feature type="non-terminal residue" evidence="2">
    <location>
        <position position="1"/>
    </location>
</feature>